<evidence type="ECO:0000313" key="2">
    <source>
        <dbReference type="Proteomes" id="UP000555836"/>
    </source>
</evidence>
<reference evidence="1 2" key="1">
    <citation type="submission" date="2020-04" db="EMBL/GenBank/DDBJ databases">
        <title>Whole-genome sequencing of Vibrio spp. from China reveals different genetic environments of blaCTX-M-14 among diverse lineages.</title>
        <authorList>
            <person name="Zheng Z."/>
            <person name="Ye L."/>
            <person name="Chen S."/>
        </authorList>
    </citation>
    <scope>NUCLEOTIDE SEQUENCE [LARGE SCALE GENOMIC DNA]</scope>
    <source>
        <strain evidence="1 2">Vb0574</strain>
    </source>
</reference>
<proteinExistence type="predicted"/>
<organism evidence="1 2">
    <name type="scientific">Vibrio parahaemolyticus</name>
    <dbReference type="NCBI Taxonomy" id="670"/>
    <lineage>
        <taxon>Bacteria</taxon>
        <taxon>Pseudomonadati</taxon>
        <taxon>Pseudomonadota</taxon>
        <taxon>Gammaproteobacteria</taxon>
        <taxon>Vibrionales</taxon>
        <taxon>Vibrionaceae</taxon>
        <taxon>Vibrio</taxon>
    </lineage>
</organism>
<dbReference type="Proteomes" id="UP000555836">
    <property type="component" value="Unassembled WGS sequence"/>
</dbReference>
<feature type="non-terminal residue" evidence="1">
    <location>
        <position position="1"/>
    </location>
</feature>
<accession>A0A7Y0SCS8</accession>
<sequence>DIVDPHSLHLSDALPKLKGLAEYAEKHAGKYRRIESVAAFNGKLKVLDLMEPTVRKQVLDSDNAKSLFESELAFDYMN</sequence>
<dbReference type="AlphaFoldDB" id="A0A7Y0SCS8"/>
<dbReference type="EMBL" id="JABCLD010002536">
    <property type="protein sequence ID" value="NMU30546.1"/>
    <property type="molecule type" value="Genomic_DNA"/>
</dbReference>
<evidence type="ECO:0000313" key="1">
    <source>
        <dbReference type="EMBL" id="NMU30546.1"/>
    </source>
</evidence>
<name>A0A7Y0SCS8_VIBPH</name>
<comment type="caution">
    <text evidence="1">The sequence shown here is derived from an EMBL/GenBank/DDBJ whole genome shotgun (WGS) entry which is preliminary data.</text>
</comment>
<gene>
    <name evidence="1" type="ORF">HKB21_33590</name>
</gene>
<protein>
    <submittedName>
        <fullName evidence="1">Uncharacterized protein</fullName>
    </submittedName>
</protein>